<dbReference type="Pfam" id="PF00208">
    <property type="entry name" value="ELFV_dehydrog"/>
    <property type="match status" value="1"/>
</dbReference>
<reference evidence="13 14" key="1">
    <citation type="submission" date="2011-07" db="EMBL/GenBank/DDBJ databases">
        <authorList>
            <person name="Coyne R."/>
            <person name="Brami D."/>
            <person name="Johnson J."/>
            <person name="Hostetler J."/>
            <person name="Hannick L."/>
            <person name="Clark T."/>
            <person name="Cassidy-Hanley D."/>
            <person name="Inman J."/>
        </authorList>
    </citation>
    <scope>NUCLEOTIDE SEQUENCE [LARGE SCALE GENOMIC DNA]</scope>
    <source>
        <strain evidence="13 14">G5</strain>
    </source>
</reference>
<feature type="active site" description="Proton donor" evidence="8">
    <location>
        <position position="123"/>
    </location>
</feature>
<accession>G0QZK0</accession>
<keyword evidence="14" id="KW-1185">Reference proteome</keyword>
<feature type="binding site" evidence="9">
    <location>
        <position position="87"/>
    </location>
    <ligand>
        <name>substrate</name>
    </ligand>
</feature>
<dbReference type="InParanoid" id="G0QZK0"/>
<dbReference type="AlphaFoldDB" id="G0QZK0"/>
<evidence type="ECO:0000256" key="10">
    <source>
        <dbReference type="PIRSR" id="PIRSR000185-3"/>
    </source>
</evidence>
<dbReference type="PANTHER" id="PTHR11606:SF13">
    <property type="entry name" value="GLUTAMATE DEHYDROGENASE 1, MITOCHONDRIAL"/>
    <property type="match status" value="1"/>
</dbReference>
<dbReference type="InterPro" id="IPR006097">
    <property type="entry name" value="Glu/Leu/Phe/Val/Trp_DH_dimer"/>
</dbReference>
<evidence type="ECO:0000313" key="13">
    <source>
        <dbReference type="EMBL" id="EGR29361.1"/>
    </source>
</evidence>
<sequence length="491" mass="54859">MITSVIKKSVNKYFSSSLQGEPKFLEMVHQYFDQAASYTLIPIDKLTYYKKSDCVVKFTIPLVRDDGKIESIEAYRAQHKLHRLPTKGGTRFSTHINIQEVEALSCLMTLKCAVVNLPYGGAKGGIAFNPKLYSAREIESLTRRYTLELAKKGFIGAAIDVPGPDLGTGEREMSWMKDTYQTFFGHKDINAHGCVTGKALNQGGIRGRTESTGLGVFYGTRDLLNDQPLMKKFGIEPGMKGKTFIIQGFGNVGYWAAKFISEYGGIITGIAEWDGSIYNSKGINIQDLYEYKLQKGGIKGYPRVEEYFENEDAIFKECDVFIPAAFEQTVNKNNADKFKCKVISEAANGPTTIAAEEILTKKGIIFFPDILINAGGVTVSYFEWLKNLDHMRPGRLTRKWEEKSKINLLNVISDITGLKLRDLEKKHQEQLRGATDKDIVYSGLEEVMSVAVQETKHTCLELGCSLRIATYVNAINKVHAHFEVAGMPLAK</sequence>
<keyword evidence="9" id="KW-0520">NAD</keyword>
<dbReference type="InterPro" id="IPR033922">
    <property type="entry name" value="NAD_bind_Glu_DH"/>
</dbReference>
<dbReference type="Gene3D" id="3.40.50.10860">
    <property type="entry name" value="Leucine Dehydrogenase, chain A, domain 1"/>
    <property type="match status" value="1"/>
</dbReference>
<dbReference type="GO" id="GO:0000166">
    <property type="term" value="F:nucleotide binding"/>
    <property type="evidence" value="ECO:0007669"/>
    <property type="project" value="UniProtKB-KW"/>
</dbReference>
<dbReference type="SMART" id="SM00839">
    <property type="entry name" value="ELFV_dehydrog"/>
    <property type="match status" value="1"/>
</dbReference>
<dbReference type="GeneID" id="14905458"/>
<dbReference type="FunFam" id="3.40.50.720:FF:000100">
    <property type="entry name" value="Glutamate dehydrogenase 1, mitochondrial"/>
    <property type="match status" value="1"/>
</dbReference>
<dbReference type="SUPFAM" id="SSF53223">
    <property type="entry name" value="Aminoacid dehydrogenase-like, N-terminal domain"/>
    <property type="match status" value="1"/>
</dbReference>
<dbReference type="OMA" id="WMVYKCA"/>
<keyword evidence="9" id="KW-0547">Nucleotide-binding</keyword>
<name>G0QZK0_ICHMU</name>
<keyword evidence="4" id="KW-0496">Mitochondrion</keyword>
<evidence type="ECO:0000256" key="4">
    <source>
        <dbReference type="ARBA" id="ARBA00023128"/>
    </source>
</evidence>
<comment type="catalytic activity">
    <reaction evidence="6">
        <text>L-glutamate + NADP(+) + H2O = 2-oxoglutarate + NH4(+) + NADPH + H(+)</text>
        <dbReference type="Rhea" id="RHEA:11612"/>
        <dbReference type="ChEBI" id="CHEBI:15377"/>
        <dbReference type="ChEBI" id="CHEBI:15378"/>
        <dbReference type="ChEBI" id="CHEBI:16810"/>
        <dbReference type="ChEBI" id="CHEBI:28938"/>
        <dbReference type="ChEBI" id="CHEBI:29985"/>
        <dbReference type="ChEBI" id="CHEBI:57783"/>
        <dbReference type="ChEBI" id="CHEBI:58349"/>
        <dbReference type="EC" id="1.4.1.3"/>
    </reaction>
</comment>
<evidence type="ECO:0000313" key="14">
    <source>
        <dbReference type="Proteomes" id="UP000008983"/>
    </source>
</evidence>
<dbReference type="GO" id="GO:0006538">
    <property type="term" value="P:L-glutamate catabolic process"/>
    <property type="evidence" value="ECO:0007669"/>
    <property type="project" value="TreeGrafter"/>
</dbReference>
<dbReference type="OrthoDB" id="6718861at2759"/>
<organism evidence="13 14">
    <name type="scientific">Ichthyophthirius multifiliis</name>
    <name type="common">White spot disease agent</name>
    <name type="synonym">Ich</name>
    <dbReference type="NCBI Taxonomy" id="5932"/>
    <lineage>
        <taxon>Eukaryota</taxon>
        <taxon>Sar</taxon>
        <taxon>Alveolata</taxon>
        <taxon>Ciliophora</taxon>
        <taxon>Intramacronucleata</taxon>
        <taxon>Oligohymenophorea</taxon>
        <taxon>Hymenostomatida</taxon>
        <taxon>Ophryoglenina</taxon>
        <taxon>Ichthyophthirius</taxon>
    </lineage>
</organism>
<comment type="subcellular location">
    <subcellularLocation>
        <location evidence="1">Mitochondrion</location>
    </subcellularLocation>
</comment>
<dbReference type="GO" id="GO:0004352">
    <property type="term" value="F:glutamate dehydrogenase (NAD+) activity"/>
    <property type="evidence" value="ECO:0007669"/>
    <property type="project" value="TreeGrafter"/>
</dbReference>
<dbReference type="Proteomes" id="UP000008983">
    <property type="component" value="Unassembled WGS sequence"/>
</dbReference>
<dbReference type="eggNOG" id="KOG2250">
    <property type="taxonomic scope" value="Eukaryota"/>
</dbReference>
<dbReference type="InterPro" id="IPR046346">
    <property type="entry name" value="Aminoacid_DH-like_N_sf"/>
</dbReference>
<feature type="binding site" evidence="9">
    <location>
        <position position="380"/>
    </location>
    <ligand>
        <name>substrate</name>
    </ligand>
</feature>
<dbReference type="CDD" id="cd01076">
    <property type="entry name" value="NAD_bind_1_Glu_DH"/>
    <property type="match status" value="1"/>
</dbReference>
<evidence type="ECO:0000256" key="9">
    <source>
        <dbReference type="PIRSR" id="PIRSR000185-2"/>
    </source>
</evidence>
<evidence type="ECO:0000256" key="8">
    <source>
        <dbReference type="PIRSR" id="PIRSR000185-1"/>
    </source>
</evidence>
<gene>
    <name evidence="13" type="ORF">IMG5_157340</name>
</gene>
<comment type="similarity">
    <text evidence="2 7 11">Belongs to the Glu/Leu/Phe/Val dehydrogenases family.</text>
</comment>
<evidence type="ECO:0000256" key="1">
    <source>
        <dbReference type="ARBA" id="ARBA00004173"/>
    </source>
</evidence>
<dbReference type="InterPro" id="IPR033524">
    <property type="entry name" value="Glu/Leu/Phe/Val_DH_AS"/>
</dbReference>
<proteinExistence type="inferred from homology"/>
<protein>
    <recommendedName>
        <fullName evidence="7">Glutamate dehydrogenase</fullName>
    </recommendedName>
</protein>
<dbReference type="PANTHER" id="PTHR11606">
    <property type="entry name" value="GLUTAMATE DEHYDROGENASE"/>
    <property type="match status" value="1"/>
</dbReference>
<feature type="domain" description="Glutamate/phenylalanine/leucine/valine/L-tryptophan dehydrogenase C-terminal" evidence="12">
    <location>
        <begin position="205"/>
        <end position="486"/>
    </location>
</feature>
<dbReference type="Gene3D" id="3.40.50.720">
    <property type="entry name" value="NAD(P)-binding Rossmann-like Domain"/>
    <property type="match status" value="1"/>
</dbReference>
<dbReference type="PRINTS" id="PR00082">
    <property type="entry name" value="GLFDHDRGNASE"/>
</dbReference>
<evidence type="ECO:0000256" key="6">
    <source>
        <dbReference type="ARBA" id="ARBA00048577"/>
    </source>
</evidence>
<comment type="catalytic activity">
    <reaction evidence="5">
        <text>L-glutamate + NAD(+) + H2O = 2-oxoglutarate + NH4(+) + NADH + H(+)</text>
        <dbReference type="Rhea" id="RHEA:15133"/>
        <dbReference type="ChEBI" id="CHEBI:15377"/>
        <dbReference type="ChEBI" id="CHEBI:15378"/>
        <dbReference type="ChEBI" id="CHEBI:16810"/>
        <dbReference type="ChEBI" id="CHEBI:28938"/>
        <dbReference type="ChEBI" id="CHEBI:29985"/>
        <dbReference type="ChEBI" id="CHEBI:57540"/>
        <dbReference type="ChEBI" id="CHEBI:57945"/>
        <dbReference type="EC" id="1.4.1.3"/>
    </reaction>
</comment>
<dbReference type="InterPro" id="IPR036291">
    <property type="entry name" value="NAD(P)-bd_dom_sf"/>
</dbReference>
<evidence type="ECO:0000256" key="2">
    <source>
        <dbReference type="ARBA" id="ARBA00006382"/>
    </source>
</evidence>
<dbReference type="PIRSF" id="PIRSF000185">
    <property type="entry name" value="Glu_DH"/>
    <property type="match status" value="1"/>
</dbReference>
<evidence type="ECO:0000256" key="3">
    <source>
        <dbReference type="ARBA" id="ARBA00023002"/>
    </source>
</evidence>
<feature type="binding site" evidence="9">
    <location>
        <position position="111"/>
    </location>
    <ligand>
        <name>substrate</name>
    </ligand>
</feature>
<evidence type="ECO:0000256" key="7">
    <source>
        <dbReference type="PIRNR" id="PIRNR000185"/>
    </source>
</evidence>
<evidence type="ECO:0000259" key="12">
    <source>
        <dbReference type="SMART" id="SM00839"/>
    </source>
</evidence>
<feature type="binding site" evidence="9">
    <location>
        <position position="212"/>
    </location>
    <ligand>
        <name>NAD(+)</name>
        <dbReference type="ChEBI" id="CHEBI:57540"/>
    </ligand>
</feature>
<dbReference type="FunCoup" id="G0QZK0">
    <property type="interactions" value="62"/>
</dbReference>
<feature type="binding site" evidence="9">
    <location>
        <position position="251"/>
    </location>
    <ligand>
        <name>NAD(+)</name>
        <dbReference type="ChEBI" id="CHEBI:57540"/>
    </ligand>
</feature>
<evidence type="ECO:0000256" key="5">
    <source>
        <dbReference type="ARBA" id="ARBA00047867"/>
    </source>
</evidence>
<dbReference type="SUPFAM" id="SSF51735">
    <property type="entry name" value="NAD(P)-binding Rossmann-fold domains"/>
    <property type="match status" value="1"/>
</dbReference>
<dbReference type="PROSITE" id="PS00074">
    <property type="entry name" value="GLFV_DEHYDROGENASE"/>
    <property type="match status" value="1"/>
</dbReference>
<feature type="site" description="Important for catalysis" evidence="10">
    <location>
        <position position="165"/>
    </location>
</feature>
<dbReference type="Pfam" id="PF02812">
    <property type="entry name" value="ELFV_dehydrog_N"/>
    <property type="match status" value="1"/>
</dbReference>
<dbReference type="InterPro" id="IPR006095">
    <property type="entry name" value="Glu/Leu/Phe/Val/Trp_DH"/>
</dbReference>
<dbReference type="RefSeq" id="XP_004030597.1">
    <property type="nucleotide sequence ID" value="XM_004030549.1"/>
</dbReference>
<keyword evidence="3 7" id="KW-0560">Oxidoreductase</keyword>
<dbReference type="GO" id="GO:0005739">
    <property type="term" value="C:mitochondrion"/>
    <property type="evidence" value="ECO:0007669"/>
    <property type="project" value="UniProtKB-SubCell"/>
</dbReference>
<evidence type="ECO:0000256" key="11">
    <source>
        <dbReference type="RuleBase" id="RU004417"/>
    </source>
</evidence>
<dbReference type="EMBL" id="GL984153">
    <property type="protein sequence ID" value="EGR29361.1"/>
    <property type="molecule type" value="Genomic_DNA"/>
</dbReference>
<dbReference type="STRING" id="857967.G0QZK0"/>
<dbReference type="InterPro" id="IPR014362">
    <property type="entry name" value="Glu_DH"/>
</dbReference>
<dbReference type="InterPro" id="IPR006096">
    <property type="entry name" value="Glu/Leu/Phe/Val/Trp_DH_C"/>
</dbReference>